<reference evidence="4" key="1">
    <citation type="journal article" date="2021" name="Science">
        <title>Hunting the eagle killer: A cyanobacterial neurotoxin causes vacuolar myelinopathy.</title>
        <authorList>
            <person name="Breinlinger S."/>
            <person name="Phillips T.J."/>
            <person name="Haram B.N."/>
            <person name="Mares J."/>
            <person name="Martinez Yerena J.A."/>
            <person name="Hrouzek P."/>
            <person name="Sobotka R."/>
            <person name="Henderson W.M."/>
            <person name="Schmieder P."/>
            <person name="Williams S.M."/>
            <person name="Lauderdale J.D."/>
            <person name="Wilde H.D."/>
            <person name="Gerrin W."/>
            <person name="Kust A."/>
            <person name="Washington J.W."/>
            <person name="Wagner C."/>
            <person name="Geier B."/>
            <person name="Liebeke M."/>
            <person name="Enke H."/>
            <person name="Niedermeyer T.H.J."/>
            <person name="Wilde S.B."/>
        </authorList>
    </citation>
    <scope>NUCLEOTIDE SEQUENCE [LARGE SCALE GENOMIC DNA]</scope>
    <source>
        <strain evidence="4">Thurmond2011</strain>
    </source>
</reference>
<dbReference type="GO" id="GO:0016747">
    <property type="term" value="F:acyltransferase activity, transferring groups other than amino-acyl groups"/>
    <property type="evidence" value="ECO:0007669"/>
    <property type="project" value="InterPro"/>
</dbReference>
<comment type="caution">
    <text evidence="3">The sequence shown here is derived from an EMBL/GenBank/DDBJ whole genome shotgun (WGS) entry which is preliminary data.</text>
</comment>
<accession>A0AAP5I6T8</accession>
<feature type="transmembrane region" description="Helical" evidence="1">
    <location>
        <begin position="165"/>
        <end position="185"/>
    </location>
</feature>
<keyword evidence="1" id="KW-1133">Transmembrane helix</keyword>
<protein>
    <submittedName>
        <fullName evidence="3">Acyltransferase</fullName>
    </submittedName>
</protein>
<feature type="transmembrane region" description="Helical" evidence="1">
    <location>
        <begin position="32"/>
        <end position="56"/>
    </location>
</feature>
<dbReference type="GO" id="GO:0009103">
    <property type="term" value="P:lipopolysaccharide biosynthetic process"/>
    <property type="evidence" value="ECO:0007669"/>
    <property type="project" value="TreeGrafter"/>
</dbReference>
<dbReference type="GO" id="GO:0016020">
    <property type="term" value="C:membrane"/>
    <property type="evidence" value="ECO:0007669"/>
    <property type="project" value="TreeGrafter"/>
</dbReference>
<feature type="transmembrane region" description="Helical" evidence="1">
    <location>
        <begin position="131"/>
        <end position="153"/>
    </location>
</feature>
<dbReference type="InterPro" id="IPR050879">
    <property type="entry name" value="Acyltransferase_3"/>
</dbReference>
<organism evidence="3 4">
    <name type="scientific">Aetokthonos hydrillicola Thurmond2011</name>
    <dbReference type="NCBI Taxonomy" id="2712845"/>
    <lineage>
        <taxon>Bacteria</taxon>
        <taxon>Bacillati</taxon>
        <taxon>Cyanobacteriota</taxon>
        <taxon>Cyanophyceae</taxon>
        <taxon>Nostocales</taxon>
        <taxon>Hapalosiphonaceae</taxon>
        <taxon>Aetokthonos</taxon>
    </lineage>
</organism>
<keyword evidence="1" id="KW-0812">Transmembrane</keyword>
<dbReference type="PANTHER" id="PTHR23028">
    <property type="entry name" value="ACETYLTRANSFERASE"/>
    <property type="match status" value="1"/>
</dbReference>
<dbReference type="Proteomes" id="UP000667802">
    <property type="component" value="Unassembled WGS sequence"/>
</dbReference>
<dbReference type="InterPro" id="IPR002656">
    <property type="entry name" value="Acyl_transf_3_dom"/>
</dbReference>
<gene>
    <name evidence="3" type="ORF">G7B40_006505</name>
</gene>
<feature type="transmembrane region" description="Helical" evidence="1">
    <location>
        <begin position="7"/>
        <end position="26"/>
    </location>
</feature>
<keyword evidence="3" id="KW-0808">Transferase</keyword>
<evidence type="ECO:0000313" key="4">
    <source>
        <dbReference type="Proteomes" id="UP000667802"/>
    </source>
</evidence>
<feature type="transmembrane region" description="Helical" evidence="1">
    <location>
        <begin position="256"/>
        <end position="274"/>
    </location>
</feature>
<evidence type="ECO:0000313" key="3">
    <source>
        <dbReference type="EMBL" id="MDR9894223.1"/>
    </source>
</evidence>
<evidence type="ECO:0000256" key="1">
    <source>
        <dbReference type="SAM" id="Phobius"/>
    </source>
</evidence>
<keyword evidence="4" id="KW-1185">Reference proteome</keyword>
<dbReference type="AlphaFoldDB" id="A0AAP5I6T8"/>
<dbReference type="EMBL" id="JAALHA020000002">
    <property type="protein sequence ID" value="MDR9894223.1"/>
    <property type="molecule type" value="Genomic_DNA"/>
</dbReference>
<dbReference type="Pfam" id="PF01757">
    <property type="entry name" value="Acyl_transf_3"/>
    <property type="match status" value="1"/>
</dbReference>
<proteinExistence type="predicted"/>
<evidence type="ECO:0000259" key="2">
    <source>
        <dbReference type="Pfam" id="PF01757"/>
    </source>
</evidence>
<feature type="transmembrane region" description="Helical" evidence="1">
    <location>
        <begin position="286"/>
        <end position="305"/>
    </location>
</feature>
<feature type="transmembrane region" description="Helical" evidence="1">
    <location>
        <begin position="226"/>
        <end position="244"/>
    </location>
</feature>
<feature type="transmembrane region" description="Helical" evidence="1">
    <location>
        <begin position="77"/>
        <end position="97"/>
    </location>
</feature>
<keyword evidence="3" id="KW-0012">Acyltransferase</keyword>
<keyword evidence="1" id="KW-0472">Membrane</keyword>
<feature type="transmembrane region" description="Helical" evidence="1">
    <location>
        <begin position="317"/>
        <end position="337"/>
    </location>
</feature>
<name>A0AAP5I6T8_9CYAN</name>
<feature type="domain" description="Acyltransferase 3" evidence="2">
    <location>
        <begin position="10"/>
        <end position="334"/>
    </location>
</feature>
<sequence>MATKRSLYIPSLDGIRAISFFIVFLQHAGFEFIPGIFGVTIFFFLSGYLITTLLRIEFDQTEHINLKNFYIRRTLRIFPPLYLTLIVGIILTLVRILPEKLTLSGIFSEAFYWSNYYEVDASWHGIPSGTIVFWSLAVEEHFYLVFPFFYLLLRRYLPSRFHQMLVLLGICAIILLWRCILVYGLHSLELRTRLATDTRIDSILFGCILAIYGNPVLDNVKYSARWLMRFWLPLGVVAILFTLVIRDFQFRETFRYTIQGIALLPIFITAIRYSDSSFFRLLNLRWIKFLGLISYSLYLVHDIVLSGLKTMHLNIGIQILLGLGLSISIATAIYYFIEKPCAALKKAWSS</sequence>
<dbReference type="PANTHER" id="PTHR23028:SF53">
    <property type="entry name" value="ACYL_TRANSF_3 DOMAIN-CONTAINING PROTEIN"/>
    <property type="match status" value="1"/>
</dbReference>
<dbReference type="RefSeq" id="WP_208349014.1">
    <property type="nucleotide sequence ID" value="NZ_JAALHA020000002.1"/>
</dbReference>